<evidence type="ECO:0000313" key="1">
    <source>
        <dbReference type="EMBL" id="GCE10693.1"/>
    </source>
</evidence>
<accession>A0A401ZUY1</accession>
<dbReference type="EMBL" id="BIFR01000001">
    <property type="protein sequence ID" value="GCE10693.1"/>
    <property type="molecule type" value="Genomic_DNA"/>
</dbReference>
<comment type="caution">
    <text evidence="1">The sequence shown here is derived from an EMBL/GenBank/DDBJ whole genome shotgun (WGS) entry which is preliminary data.</text>
</comment>
<organism evidence="1 2">
    <name type="scientific">Tengunoibacter tsumagoiensis</name>
    <dbReference type="NCBI Taxonomy" id="2014871"/>
    <lineage>
        <taxon>Bacteria</taxon>
        <taxon>Bacillati</taxon>
        <taxon>Chloroflexota</taxon>
        <taxon>Ktedonobacteria</taxon>
        <taxon>Ktedonobacterales</taxon>
        <taxon>Dictyobacteraceae</taxon>
        <taxon>Tengunoibacter</taxon>
    </lineage>
</organism>
<name>A0A401ZUY1_9CHLR</name>
<dbReference type="SUPFAM" id="SSF82171">
    <property type="entry name" value="DPP6 N-terminal domain-like"/>
    <property type="match status" value="1"/>
</dbReference>
<evidence type="ECO:0000313" key="2">
    <source>
        <dbReference type="Proteomes" id="UP000287352"/>
    </source>
</evidence>
<gene>
    <name evidence="1" type="ORF">KTT_05520</name>
</gene>
<dbReference type="Proteomes" id="UP000287352">
    <property type="component" value="Unassembled WGS sequence"/>
</dbReference>
<keyword evidence="2" id="KW-1185">Reference proteome</keyword>
<reference evidence="2" key="1">
    <citation type="submission" date="2018-12" db="EMBL/GenBank/DDBJ databases">
        <title>Tengunoibacter tsumagoiensis gen. nov., sp. nov., Dictyobacter kobayashii sp. nov., D. alpinus sp. nov., and D. joshuensis sp. nov. and description of Dictyobacteraceae fam. nov. within the order Ktedonobacterales isolated from Tengu-no-mugimeshi.</title>
        <authorList>
            <person name="Wang C.M."/>
            <person name="Zheng Y."/>
            <person name="Sakai Y."/>
            <person name="Toyoda A."/>
            <person name="Minakuchi Y."/>
            <person name="Abe K."/>
            <person name="Yokota A."/>
            <person name="Yabe S."/>
        </authorList>
    </citation>
    <scope>NUCLEOTIDE SEQUENCE [LARGE SCALE GENOMIC DNA]</scope>
    <source>
        <strain evidence="2">Uno3</strain>
    </source>
</reference>
<dbReference type="AlphaFoldDB" id="A0A401ZUY1"/>
<proteinExistence type="predicted"/>
<sequence length="371" mass="40667">MNGAQPVQATHLGQAVSTRAKFFWGPLYWFNDNRDLAFTLDIIDGPMGGTSCGPLAYGNDKALFILDTATMQLTQVHVPGDLTQGVSGSPYTGHWMFFFPEDNTHLLAWHSHISYQGESSQGGLYRYDITSQQSTLIIPTDALSGLNHGKNETWLDMRYANNNLFYETVTPQDAEGNGHFVIYQHSVSQPSSPDNQVLDLGAERLCGPNMTPGPRGQFQLPGWDIAPDGKSIVAQMLTGSDMLNPVGKVQLIDLQTHQANNLFTTLSADILNQDVQLFWSPDSKQIVLGQDAYAHGPGIYSLNVTQPDQLQNYHVHAPASAAGPIDVAWYANSQTFALVFNGNVYEFTSGKSEGHIILTNNDFDFTPSSHA</sequence>
<protein>
    <submittedName>
        <fullName evidence="1">Uncharacterized protein</fullName>
    </submittedName>
</protein>
<dbReference type="Gene3D" id="2.120.10.30">
    <property type="entry name" value="TolB, C-terminal domain"/>
    <property type="match status" value="1"/>
</dbReference>
<dbReference type="InterPro" id="IPR011042">
    <property type="entry name" value="6-blade_b-propeller_TolB-like"/>
</dbReference>